<evidence type="ECO:0000256" key="1">
    <source>
        <dbReference type="SAM" id="MobiDB-lite"/>
    </source>
</evidence>
<evidence type="ECO:0000313" key="2">
    <source>
        <dbReference type="EMBL" id="KAL1858041.1"/>
    </source>
</evidence>
<feature type="region of interest" description="Disordered" evidence="1">
    <location>
        <begin position="383"/>
        <end position="409"/>
    </location>
</feature>
<comment type="caution">
    <text evidence="2">The sequence shown here is derived from an EMBL/GenBank/DDBJ whole genome shotgun (WGS) entry which is preliminary data.</text>
</comment>
<name>A0ABR3WBA9_9PEZI</name>
<dbReference type="EMBL" id="JAWRVE010000109">
    <property type="protein sequence ID" value="KAL1858041.1"/>
    <property type="molecule type" value="Genomic_DNA"/>
</dbReference>
<dbReference type="Proteomes" id="UP001583177">
    <property type="component" value="Unassembled WGS sequence"/>
</dbReference>
<organism evidence="2 3">
    <name type="scientific">Diaporthe australafricana</name>
    <dbReference type="NCBI Taxonomy" id="127596"/>
    <lineage>
        <taxon>Eukaryota</taxon>
        <taxon>Fungi</taxon>
        <taxon>Dikarya</taxon>
        <taxon>Ascomycota</taxon>
        <taxon>Pezizomycotina</taxon>
        <taxon>Sordariomycetes</taxon>
        <taxon>Sordariomycetidae</taxon>
        <taxon>Diaporthales</taxon>
        <taxon>Diaporthaceae</taxon>
        <taxon>Diaporthe</taxon>
    </lineage>
</organism>
<protein>
    <submittedName>
        <fullName evidence="2">Uncharacterized protein</fullName>
    </submittedName>
</protein>
<keyword evidence="3" id="KW-1185">Reference proteome</keyword>
<proteinExistence type="predicted"/>
<evidence type="ECO:0000313" key="3">
    <source>
        <dbReference type="Proteomes" id="UP001583177"/>
    </source>
</evidence>
<gene>
    <name evidence="2" type="ORF">Daus18300_010153</name>
</gene>
<accession>A0ABR3WBA9</accession>
<feature type="region of interest" description="Disordered" evidence="1">
    <location>
        <begin position="86"/>
        <end position="106"/>
    </location>
</feature>
<reference evidence="2 3" key="1">
    <citation type="journal article" date="2024" name="IMA Fungus">
        <title>IMA Genome - F19 : A genome assembly and annotation guide to empower mycologists, including annotated draft genome sequences of Ceratocystis pirilliformis, Diaporthe australafricana, Fusarium ophioides, Paecilomyces lecythidis, and Sporothrix stenoceras.</title>
        <authorList>
            <person name="Aylward J."/>
            <person name="Wilson A.M."/>
            <person name="Visagie C.M."/>
            <person name="Spraker J."/>
            <person name="Barnes I."/>
            <person name="Buitendag C."/>
            <person name="Ceriani C."/>
            <person name="Del Mar Angel L."/>
            <person name="du Plessis D."/>
            <person name="Fuchs T."/>
            <person name="Gasser K."/>
            <person name="Kramer D."/>
            <person name="Li W."/>
            <person name="Munsamy K."/>
            <person name="Piso A."/>
            <person name="Price J.L."/>
            <person name="Sonnekus B."/>
            <person name="Thomas C."/>
            <person name="van der Nest A."/>
            <person name="van Dijk A."/>
            <person name="van Heerden A."/>
            <person name="van Vuuren N."/>
            <person name="Yilmaz N."/>
            <person name="Duong T.A."/>
            <person name="van der Merwe N.A."/>
            <person name="Wingfield M.J."/>
            <person name="Wingfield B.D."/>
        </authorList>
    </citation>
    <scope>NUCLEOTIDE SEQUENCE [LARGE SCALE GENOMIC DNA]</scope>
    <source>
        <strain evidence="2 3">CMW 18300</strain>
    </source>
</reference>
<sequence length="409" mass="47005">MLDTRKQSLSSLRYRFFVLWDTDGDRGWLVTGDTAALHLLRAHLKFDPPDSDFDFSTLNHVNSVNSSAYDVLKDWDNMKRVLSRRLKDVEEKTPEGSEDGEPPKDQEKVSKMLLGEVMDGIYAALIQMNDLTRPLNASGGLSGWFKTWYENKWGTTVRGWDFTDIAKGVQAQVYVHKLDKHPNLLKHSSWQYMTRELGATFLFANGLGEVMEPHAGSCCPHFPTLPKHQDFLASNMKVLGYIVDDFSGTTPGNKTVARLNRDIGWERDPELFKSPHCQDNHLDNLEHSCFPVQNWREAPIDRKNLDKDAELLEKKKGMFSSEEIKTLAKNFPNGVVVFGHRPNKKKLRELAQPIHQGNRPSVTKEKTYEPWLYQESDWPRIKSISHKRSTHDTSSAASTWQPRRRSRKI</sequence>
<feature type="compositionally biased region" description="Polar residues" evidence="1">
    <location>
        <begin position="392"/>
        <end position="401"/>
    </location>
</feature>